<dbReference type="EMBL" id="JAUSVS010000001">
    <property type="protein sequence ID" value="MDQ0462284.1"/>
    <property type="molecule type" value="Genomic_DNA"/>
</dbReference>
<evidence type="ECO:0008006" key="3">
    <source>
        <dbReference type="Google" id="ProtNLM"/>
    </source>
</evidence>
<proteinExistence type="predicted"/>
<protein>
    <recommendedName>
        <fullName evidence="3">PDZ domain-containing protein</fullName>
    </recommendedName>
</protein>
<dbReference type="SUPFAM" id="SSF50156">
    <property type="entry name" value="PDZ domain-like"/>
    <property type="match status" value="1"/>
</dbReference>
<dbReference type="Gene3D" id="2.30.42.10">
    <property type="match status" value="1"/>
</dbReference>
<dbReference type="InterPro" id="IPR036034">
    <property type="entry name" value="PDZ_sf"/>
</dbReference>
<dbReference type="Proteomes" id="UP001228905">
    <property type="component" value="Unassembled WGS sequence"/>
</dbReference>
<keyword evidence="2" id="KW-1185">Reference proteome</keyword>
<name>A0ABU0IMQ4_9CAUL</name>
<dbReference type="RefSeq" id="WP_307344462.1">
    <property type="nucleotide sequence ID" value="NZ_JAUSVS010000001.1"/>
</dbReference>
<comment type="caution">
    <text evidence="1">The sequence shown here is derived from an EMBL/GenBank/DDBJ whole genome shotgun (WGS) entry which is preliminary data.</text>
</comment>
<accession>A0ABU0IMQ4</accession>
<sequence>MNRRQALLTAGAALALPSLVLPGLSAAAGRWTRLDLSTGLIFVEGTVNGRSMPVMLDSGSVPTLIDLAQARDLGLSLSGPGAAVGNAGGPVETLKVGDFELSVAGVAIRFPKDGAEALDLSPLRPGAGAIAGQALFDATRLDLDLPRARLRIAEDTPTDWWGLTLSQEADGLRCMPLWVGKGPAPGPRLAATFDLGSAIPLQISREWAESHRLLDGLRQSSWVSTGIDGASQFTTAVLPRVELANFELSNVPVAVVDRQPAGASPAVIGMPIWRRFRLVVDYPGERLWFKPASGALDEPFNRDRSGLAVRFEGAALTVIHVARASPAEAGGWSVGEQIVAIDSQRIDAGWPGSRQSGWARGKPGSHVRLTLADGRQRDLVLADYY</sequence>
<evidence type="ECO:0000313" key="2">
    <source>
        <dbReference type="Proteomes" id="UP001228905"/>
    </source>
</evidence>
<dbReference type="SUPFAM" id="SSF50630">
    <property type="entry name" value="Acid proteases"/>
    <property type="match status" value="1"/>
</dbReference>
<dbReference type="Gene3D" id="2.40.70.10">
    <property type="entry name" value="Acid Proteases"/>
    <property type="match status" value="2"/>
</dbReference>
<gene>
    <name evidence="1" type="ORF">QO010_000032</name>
</gene>
<evidence type="ECO:0000313" key="1">
    <source>
        <dbReference type="EMBL" id="MDQ0462284.1"/>
    </source>
</evidence>
<reference evidence="1 2" key="1">
    <citation type="submission" date="2023-07" db="EMBL/GenBank/DDBJ databases">
        <title>Genomic Encyclopedia of Type Strains, Phase IV (KMG-IV): sequencing the most valuable type-strain genomes for metagenomic binning, comparative biology and taxonomic classification.</title>
        <authorList>
            <person name="Goeker M."/>
        </authorList>
    </citation>
    <scope>NUCLEOTIDE SEQUENCE [LARGE SCALE GENOMIC DNA]</scope>
    <source>
        <strain evidence="1 2">DSM 18695</strain>
    </source>
</reference>
<organism evidence="1 2">
    <name type="scientific">Caulobacter ginsengisoli</name>
    <dbReference type="NCBI Taxonomy" id="400775"/>
    <lineage>
        <taxon>Bacteria</taxon>
        <taxon>Pseudomonadati</taxon>
        <taxon>Pseudomonadota</taxon>
        <taxon>Alphaproteobacteria</taxon>
        <taxon>Caulobacterales</taxon>
        <taxon>Caulobacteraceae</taxon>
        <taxon>Caulobacter</taxon>
    </lineage>
</organism>
<dbReference type="InterPro" id="IPR021109">
    <property type="entry name" value="Peptidase_aspartic_dom_sf"/>
</dbReference>